<dbReference type="SUPFAM" id="SSF55486">
    <property type="entry name" value="Metalloproteases ('zincins'), catalytic domain"/>
    <property type="match status" value="1"/>
</dbReference>
<feature type="domain" description="Peptidase M1 membrane alanine aminopeptidase" evidence="1">
    <location>
        <begin position="348"/>
        <end position="552"/>
    </location>
</feature>
<dbReference type="CDD" id="cd09604">
    <property type="entry name" value="M1_APN_like"/>
    <property type="match status" value="1"/>
</dbReference>
<feature type="non-terminal residue" evidence="2">
    <location>
        <position position="913"/>
    </location>
</feature>
<dbReference type="Gene3D" id="1.10.390.10">
    <property type="entry name" value="Neutral Protease Domain 2"/>
    <property type="match status" value="1"/>
</dbReference>
<protein>
    <recommendedName>
        <fullName evidence="1">Peptidase M1 membrane alanine aminopeptidase domain-containing protein</fullName>
    </recommendedName>
</protein>
<organism evidence="2">
    <name type="scientific">marine metagenome</name>
    <dbReference type="NCBI Taxonomy" id="408172"/>
    <lineage>
        <taxon>unclassified sequences</taxon>
        <taxon>metagenomes</taxon>
        <taxon>ecological metagenomes</taxon>
    </lineage>
</organism>
<accession>A0A381U9A8</accession>
<name>A0A381U9A8_9ZZZZ</name>
<gene>
    <name evidence="2" type="ORF">METZ01_LOCUS77002</name>
</gene>
<proteinExistence type="predicted"/>
<dbReference type="InterPro" id="IPR014782">
    <property type="entry name" value="Peptidase_M1_dom"/>
</dbReference>
<dbReference type="GO" id="GO:0008270">
    <property type="term" value="F:zinc ion binding"/>
    <property type="evidence" value="ECO:0007669"/>
    <property type="project" value="InterPro"/>
</dbReference>
<evidence type="ECO:0000259" key="1">
    <source>
        <dbReference type="Pfam" id="PF01433"/>
    </source>
</evidence>
<dbReference type="Pfam" id="PF01433">
    <property type="entry name" value="Peptidase_M1"/>
    <property type="match status" value="1"/>
</dbReference>
<sequence length="913" mass="107186">MRQYIISILFASICLGNRLDYFQQHVAYDIEVTLDDSAHTLDAYEKIIYTNNSPDSLDFIWFHIWPNAYKNTETAFAKQRERFLNTSFIFSEEKKRGYIDSLNFTIDGIKADWDYHPDWIDVAKVQLPKSLPPGDVITIETPFFVKLPKVFSRLGHTGKHYEITQWYPKPAVYDHLGWHPMPYLDMGEFYSEFGSFDVRITLPEEYRIMATGDLVNGEAEYAWLDSLAQEGDSLHALDKKAFKKAIKKLKKSGKKKGEKKNFLQKLKAKFKKEKKERETPILKTLHFHQDNVHDFAWFADPKWIVRKGILYLADSTRQVTLWSMYHPKNAELWENSIEYLHDSGYWYSVFNGDYPYNHITAVDGDMSAGGGMEYPNITVISKMDSKHLLEMVIMHEVGHNWFYGILGSNERDHTWMDEGLNEFNNIRYWEAKYGDENRKWIVNEFTQEKLGPFSVGKNLQFGFFEYAGYSSWVKKGDEEPMETSANAFKQRTNYWLSYSKPLLYTWHLLDYLGEEVIDTIMHSYYRDWEFKHPYPEDYFAYFKKFSNKDLAWYTHDVFYETGRVDYSVKIEDNEAVFKNLGDLTLPFEAAFYNKKKNEISRHWYENVKKIQRVSLPEGTKSVIIDPDQTLPDGNRPNNATSKPLAFTWVFDQPQYYKREIFWMPWLFSGNHYNGWTPGLNFYNGFVPGYDYGIGFRPMWDFLNEQLVGSFSASKTVYGLGSFYSSNFSFDAARNSGRTGAHFEFKGKRKKHLERFPVWKTIFNIDYHNILENAVDSEYYDSGESATGYAEMELYNRPNPFLTYYFRTAVKTGIVNSQFLRFNLQTNIYYKFTKKLKAKLRIWVGGFLDAIDLPRQYRTYLSGNIDPDFRNNYLFNRTADVNDASIGTHQYDIGGPSLHGLILDDIDKMLGVDS</sequence>
<dbReference type="InterPro" id="IPR027268">
    <property type="entry name" value="Peptidase_M4/M1_CTD_sf"/>
</dbReference>
<evidence type="ECO:0000313" key="2">
    <source>
        <dbReference type="EMBL" id="SVA24148.1"/>
    </source>
</evidence>
<dbReference type="GO" id="GO:0008237">
    <property type="term" value="F:metallopeptidase activity"/>
    <property type="evidence" value="ECO:0007669"/>
    <property type="project" value="InterPro"/>
</dbReference>
<dbReference type="AlphaFoldDB" id="A0A381U9A8"/>
<reference evidence="2" key="1">
    <citation type="submission" date="2018-05" db="EMBL/GenBank/DDBJ databases">
        <authorList>
            <person name="Lanie J.A."/>
            <person name="Ng W.-L."/>
            <person name="Kazmierczak K.M."/>
            <person name="Andrzejewski T.M."/>
            <person name="Davidsen T.M."/>
            <person name="Wayne K.J."/>
            <person name="Tettelin H."/>
            <person name="Glass J.I."/>
            <person name="Rusch D."/>
            <person name="Podicherti R."/>
            <person name="Tsui H.-C.T."/>
            <person name="Winkler M.E."/>
        </authorList>
    </citation>
    <scope>NUCLEOTIDE SEQUENCE</scope>
</reference>
<dbReference type="EMBL" id="UINC01005883">
    <property type="protein sequence ID" value="SVA24148.1"/>
    <property type="molecule type" value="Genomic_DNA"/>
</dbReference>